<accession>A0A6N4WAF6</accession>
<gene>
    <name evidence="2" type="ORF">MANY_26900</name>
</gene>
<feature type="chain" id="PRO_5038678314" description="Lipoprotein" evidence="1">
    <location>
        <begin position="29"/>
        <end position="342"/>
    </location>
</feature>
<evidence type="ECO:0000313" key="3">
    <source>
        <dbReference type="Proteomes" id="UP000467249"/>
    </source>
</evidence>
<proteinExistence type="predicted"/>
<reference evidence="2 3" key="1">
    <citation type="journal article" date="2019" name="Emerg. Microbes Infect.">
        <title>Comprehensive subspecies identification of 175 nontuberculous mycobacteria species based on 7547 genomic profiles.</title>
        <authorList>
            <person name="Matsumoto Y."/>
            <person name="Kinjo T."/>
            <person name="Motooka D."/>
            <person name="Nabeya D."/>
            <person name="Jung N."/>
            <person name="Uechi K."/>
            <person name="Horii T."/>
            <person name="Iida T."/>
            <person name="Fujita J."/>
            <person name="Nakamura S."/>
        </authorList>
    </citation>
    <scope>NUCLEOTIDE SEQUENCE [LARGE SCALE GENOMIC DNA]</scope>
    <source>
        <strain evidence="2 3">JCM 30275</strain>
    </source>
</reference>
<keyword evidence="3" id="KW-1185">Reference proteome</keyword>
<dbReference type="Proteomes" id="UP000467249">
    <property type="component" value="Chromosome"/>
</dbReference>
<evidence type="ECO:0000256" key="1">
    <source>
        <dbReference type="SAM" id="SignalP"/>
    </source>
</evidence>
<sequence>MLVMLIGRITAALSVLALALVGCASTVADRSAQAHSFTASLRALPGVLAAQDDVAHNEAQGMVFFRIAVDVAANITADQVDRITGAYLRNVDASRYPGYRLELDLRQGWNLFAVDSGQLPITNPDQVLSQSKDWIALRDQFPGATVRVRATITHPGGQTPDRDTGHSNVATLDLATGTDYTAVAAAARTLSERFPWLAQLDWTINAAKEHPAEIKSSRRFPSAAELAVFTRLNADQTIPHIDRLRINSPIAAPVWFAEQTTQSRDVTVALQLARAHLPVAAGLPAPVLYTASDELSGHIGGRGFARGPVAVTIGGCTPHDPLVYLPIPEERQLIKRYETCAA</sequence>
<dbReference type="EMBL" id="AP022620">
    <property type="protein sequence ID" value="BBZ77353.1"/>
    <property type="molecule type" value="Genomic_DNA"/>
</dbReference>
<dbReference type="AlphaFoldDB" id="A0A6N4WAF6"/>
<name>A0A6N4WAF6_9MYCO</name>
<organism evidence="2 3">
    <name type="scientific">Mycolicibacterium anyangense</name>
    <dbReference type="NCBI Taxonomy" id="1431246"/>
    <lineage>
        <taxon>Bacteria</taxon>
        <taxon>Bacillati</taxon>
        <taxon>Actinomycetota</taxon>
        <taxon>Actinomycetes</taxon>
        <taxon>Mycobacteriales</taxon>
        <taxon>Mycobacteriaceae</taxon>
        <taxon>Mycolicibacterium</taxon>
    </lineage>
</organism>
<keyword evidence="1" id="KW-0732">Signal</keyword>
<dbReference type="KEGG" id="many:MANY_26900"/>
<evidence type="ECO:0000313" key="2">
    <source>
        <dbReference type="EMBL" id="BBZ77353.1"/>
    </source>
</evidence>
<evidence type="ECO:0008006" key="4">
    <source>
        <dbReference type="Google" id="ProtNLM"/>
    </source>
</evidence>
<protein>
    <recommendedName>
        <fullName evidence="4">Lipoprotein</fullName>
    </recommendedName>
</protein>
<feature type="signal peptide" evidence="1">
    <location>
        <begin position="1"/>
        <end position="28"/>
    </location>
</feature>